<dbReference type="Proteomes" id="UP001234202">
    <property type="component" value="Unassembled WGS sequence"/>
</dbReference>
<protein>
    <submittedName>
        <fullName evidence="1">Uncharacterized protein</fullName>
    </submittedName>
</protein>
<accession>A0ACC2XT04</accession>
<sequence>MASDNPGSSKSSGAGRRPLRDALEPVTSALTNHGNTLSAVKEAILAPFHSDGFRPESMKMISDLAPHIMNPKGVGASNATGRLTGRSGGNTVSALSRMTPGLPQTFKYKEKPTATSLLIMEAVPRLLAIPVDGLDLDDAFSAHRTVDKVPLIQGFKATIPSSEMAKQRRRRVRGGVADEEVGGGKIGLKKLGDQARGLLTEADREPMTKEEEENAMVVGRKAKRRRRGYKDSRNQSISSGKELGLEELMRQADEIGMDKENLRVRRNLLSSEIEEVAAKIDTLEAIRRRLESSLVRLQEEELELEDELEGVREAMASPAIASTSAAGAVLANAVGGPSKSSRRRRGPAFLPSEHDELPKDVAFMTLADHGAPITALDFTEPYGSLVTAGQDDVVKVWDLCDGEEIGKLHGTVHLWDLRQVEDYEERLKNDEERIRKNLDGLHMEDEEAQEIRDQALNDETEKPAEKRVPNDTPCIRVLEGHSKAVTALYYEEGCLVTGSSDKTIRQWDVNTGQCILTMDILWAISNPPSATVDTVNTPMSPRRPGLLGRSSTHYRSSSYDDHEALASPGASLLGLPGAGLLSAATGQSFAVPTPPYADGSWEMYQDFVGGVQFWGYALASGSGDGGVRMWDMRTGQAHRTLIGHTAPVTCLQFDENFIISGGLDKTIRTWDLRMGSIVDTLKYEFPVTALQFDSRKVISCTGENGVEVYNRTSGAHTRLIVNGHTKPAERLRFMDKYLVTGGRDGAAKVWAL</sequence>
<comment type="caution">
    <text evidence="1">The sequence shown here is derived from an EMBL/GenBank/DDBJ whole genome shotgun (WGS) entry which is preliminary data.</text>
</comment>
<gene>
    <name evidence="1" type="ORF">QFC24_002109</name>
</gene>
<organism evidence="1 2">
    <name type="scientific">Naganishia onofrii</name>
    <dbReference type="NCBI Taxonomy" id="1851511"/>
    <lineage>
        <taxon>Eukaryota</taxon>
        <taxon>Fungi</taxon>
        <taxon>Dikarya</taxon>
        <taxon>Basidiomycota</taxon>
        <taxon>Agaricomycotina</taxon>
        <taxon>Tremellomycetes</taxon>
        <taxon>Filobasidiales</taxon>
        <taxon>Filobasidiaceae</taxon>
        <taxon>Naganishia</taxon>
    </lineage>
</organism>
<evidence type="ECO:0000313" key="2">
    <source>
        <dbReference type="Proteomes" id="UP001234202"/>
    </source>
</evidence>
<reference evidence="1" key="1">
    <citation type="submission" date="2023-04" db="EMBL/GenBank/DDBJ databases">
        <title>Draft Genome sequencing of Naganishia species isolated from polar environments using Oxford Nanopore Technology.</title>
        <authorList>
            <person name="Leo P."/>
            <person name="Venkateswaran K."/>
        </authorList>
    </citation>
    <scope>NUCLEOTIDE SEQUENCE</scope>
    <source>
        <strain evidence="1">DBVPG 5303</strain>
    </source>
</reference>
<evidence type="ECO:0000313" key="1">
    <source>
        <dbReference type="EMBL" id="KAJ9126372.1"/>
    </source>
</evidence>
<dbReference type="EMBL" id="JASBWV010000005">
    <property type="protein sequence ID" value="KAJ9126372.1"/>
    <property type="molecule type" value="Genomic_DNA"/>
</dbReference>
<keyword evidence="2" id="KW-1185">Reference proteome</keyword>
<proteinExistence type="predicted"/>
<name>A0ACC2XT04_9TREE</name>